<name>A0A9P8LKG1_9EUKA</name>
<proteinExistence type="predicted"/>
<accession>A0A9P8LKG1</accession>
<dbReference type="RefSeq" id="XP_067760467.1">
    <property type="nucleotide sequence ID" value="XM_067912410.1"/>
</dbReference>
<reference evidence="1 2" key="1">
    <citation type="journal article" date="2014" name="PLoS Genet.">
        <title>The Genome of Spironucleus salmonicida Highlights a Fish Pathogen Adapted to Fluctuating Environments.</title>
        <authorList>
            <person name="Xu F."/>
            <person name="Jerlstrom-Hultqvist J."/>
            <person name="Einarsson E."/>
            <person name="Astvaldsson A."/>
            <person name="Svard S.G."/>
            <person name="Andersson J.O."/>
        </authorList>
    </citation>
    <scope>NUCLEOTIDE SEQUENCE [LARGE SCALE GENOMIC DNA]</scope>
    <source>
        <strain evidence="1 2">ATCC 50377</strain>
    </source>
</reference>
<gene>
    <name evidence="1" type="ORF">SS50377_28650</name>
</gene>
<dbReference type="EMBL" id="AUWU02000009">
    <property type="protein sequence ID" value="KAH0569694.1"/>
    <property type="molecule type" value="Genomic_DNA"/>
</dbReference>
<dbReference type="KEGG" id="ssao:94302673"/>
<evidence type="ECO:0000313" key="2">
    <source>
        <dbReference type="Proteomes" id="UP000018208"/>
    </source>
</evidence>
<dbReference type="AlphaFoldDB" id="A0A9P8LKG1"/>
<dbReference type="Proteomes" id="UP000018208">
    <property type="component" value="Unassembled WGS sequence"/>
</dbReference>
<protein>
    <submittedName>
        <fullName evidence="1">Cysteine-rich membrane protein 2</fullName>
    </submittedName>
</protein>
<evidence type="ECO:0000313" key="1">
    <source>
        <dbReference type="EMBL" id="KAH0569694.1"/>
    </source>
</evidence>
<organism evidence="1 2">
    <name type="scientific">Spironucleus salmonicida</name>
    <dbReference type="NCBI Taxonomy" id="348837"/>
    <lineage>
        <taxon>Eukaryota</taxon>
        <taxon>Metamonada</taxon>
        <taxon>Diplomonadida</taxon>
        <taxon>Hexamitidae</taxon>
        <taxon>Hexamitinae</taxon>
        <taxon>Spironucleus</taxon>
    </lineage>
</organism>
<comment type="caution">
    <text evidence="1">The sequence shown here is derived from an EMBL/GenBank/DDBJ whole genome shotgun (WGS) entry which is preliminary data.</text>
</comment>
<dbReference type="GeneID" id="94302673"/>
<sequence length="258" mass="29302">MRVEDIIGQRKRRLTLLMPFLHQRLGIQSSCTSRQLHSNYASDWESSWHVTNTHSPALCQFCQSTSQLVSEILPSDSNIQQDSPCCIKRNFNCGLSQIFRMRDFLYRREITFTGISIFDIGRAVLQFTHSYPAKAYSADPEIDASNTKYPLRLFCGSCACNARAATGTRFTHFCGIAPTTLAIGVTIAVCFVTSLTVHFPHYRKELYVSFAVAPTCMRALYRYNRKQQAVVYGQGSPNYWGFRLGRREIPAIHFTGII</sequence>
<keyword evidence="2" id="KW-1185">Reference proteome</keyword>